<evidence type="ECO:0000256" key="2">
    <source>
        <dbReference type="SAM" id="SignalP"/>
    </source>
</evidence>
<reference evidence="3 4" key="1">
    <citation type="submission" date="2020-05" db="EMBL/GenBank/DDBJ databases">
        <title>Complete genome sequence of Gemmatimonas greenlandica TET16.</title>
        <authorList>
            <person name="Zeng Y."/>
        </authorList>
    </citation>
    <scope>NUCLEOTIDE SEQUENCE [LARGE SCALE GENOMIC DNA]</scope>
    <source>
        <strain evidence="3 4">TET16</strain>
    </source>
</reference>
<feature type="chain" id="PRO_5026946843" description="DUF4197 domain-containing protein" evidence="2">
    <location>
        <begin position="27"/>
        <end position="251"/>
    </location>
</feature>
<dbReference type="EMBL" id="CP053085">
    <property type="protein sequence ID" value="QJR34189.1"/>
    <property type="molecule type" value="Genomic_DNA"/>
</dbReference>
<dbReference type="KEGG" id="ggr:HKW67_01000"/>
<dbReference type="AlphaFoldDB" id="A0A6M4IK06"/>
<evidence type="ECO:0000256" key="1">
    <source>
        <dbReference type="SAM" id="MobiDB-lite"/>
    </source>
</evidence>
<dbReference type="RefSeq" id="WP_171223615.1">
    <property type="nucleotide sequence ID" value="NZ_CP053085.1"/>
</dbReference>
<protein>
    <recommendedName>
        <fullName evidence="5">DUF4197 domain-containing protein</fullName>
    </recommendedName>
</protein>
<proteinExistence type="predicted"/>
<name>A0A6M4IK06_9BACT</name>
<sequence>MRPRARTTLWLSLQLLSTTIASPVAAATLIATSRTDSVQSAAALVASIDTVFFRDPQGQFDAARFDTLTANALRLLLDDAAAKGLPTAPLINRALEGAARRVGGQRILLVVRAHAAALAEAKDALGDGSTVAELDAGATALRAGIDARTLMVLRNTRPAGTAVTALVVLTDVVRRGVPTATAREAVSTIARMPKSDDALLGLQSTVAKNSQRGPGMAVDALNRYVRGTVSGAVSPSTPATSDRKPVRPPDS</sequence>
<organism evidence="3 4">
    <name type="scientific">Gemmatimonas groenlandica</name>
    <dbReference type="NCBI Taxonomy" id="2732249"/>
    <lineage>
        <taxon>Bacteria</taxon>
        <taxon>Pseudomonadati</taxon>
        <taxon>Gemmatimonadota</taxon>
        <taxon>Gemmatimonadia</taxon>
        <taxon>Gemmatimonadales</taxon>
        <taxon>Gemmatimonadaceae</taxon>
        <taxon>Gemmatimonas</taxon>
    </lineage>
</organism>
<feature type="compositionally biased region" description="Polar residues" evidence="1">
    <location>
        <begin position="231"/>
        <end position="240"/>
    </location>
</feature>
<feature type="region of interest" description="Disordered" evidence="1">
    <location>
        <begin position="230"/>
        <end position="251"/>
    </location>
</feature>
<evidence type="ECO:0000313" key="4">
    <source>
        <dbReference type="Proteomes" id="UP000500938"/>
    </source>
</evidence>
<evidence type="ECO:0000313" key="3">
    <source>
        <dbReference type="EMBL" id="QJR34189.1"/>
    </source>
</evidence>
<accession>A0A6M4IK06</accession>
<evidence type="ECO:0008006" key="5">
    <source>
        <dbReference type="Google" id="ProtNLM"/>
    </source>
</evidence>
<gene>
    <name evidence="3" type="ORF">HKW67_01000</name>
</gene>
<keyword evidence="2" id="KW-0732">Signal</keyword>
<feature type="compositionally biased region" description="Basic and acidic residues" evidence="1">
    <location>
        <begin position="241"/>
        <end position="251"/>
    </location>
</feature>
<dbReference type="Proteomes" id="UP000500938">
    <property type="component" value="Chromosome"/>
</dbReference>
<keyword evidence="4" id="KW-1185">Reference proteome</keyword>
<feature type="signal peptide" evidence="2">
    <location>
        <begin position="1"/>
        <end position="26"/>
    </location>
</feature>